<reference evidence="1 2" key="1">
    <citation type="submission" date="2024-09" db="EMBL/GenBank/DDBJ databases">
        <authorList>
            <person name="Sun Q."/>
            <person name="Mori K."/>
        </authorList>
    </citation>
    <scope>NUCLEOTIDE SEQUENCE [LARGE SCALE GENOMIC DNA]</scope>
    <source>
        <strain evidence="1 2">NCAIM B.02415</strain>
    </source>
</reference>
<organism evidence="1 2">
    <name type="scientific">Mucilaginibacter angelicae</name>
    <dbReference type="NCBI Taxonomy" id="869718"/>
    <lineage>
        <taxon>Bacteria</taxon>
        <taxon>Pseudomonadati</taxon>
        <taxon>Bacteroidota</taxon>
        <taxon>Sphingobacteriia</taxon>
        <taxon>Sphingobacteriales</taxon>
        <taxon>Sphingobacteriaceae</taxon>
        <taxon>Mucilaginibacter</taxon>
    </lineage>
</organism>
<comment type="caution">
    <text evidence="1">The sequence shown here is derived from an EMBL/GenBank/DDBJ whole genome shotgun (WGS) entry which is preliminary data.</text>
</comment>
<accession>A0ABV6L4N0</accession>
<evidence type="ECO:0000313" key="2">
    <source>
        <dbReference type="Proteomes" id="UP001589828"/>
    </source>
</evidence>
<dbReference type="EMBL" id="JBHLTS010000020">
    <property type="protein sequence ID" value="MFC0514434.1"/>
    <property type="molecule type" value="Genomic_DNA"/>
</dbReference>
<keyword evidence="2" id="KW-1185">Reference proteome</keyword>
<dbReference type="Proteomes" id="UP001589828">
    <property type="component" value="Unassembled WGS sequence"/>
</dbReference>
<sequence>MWYEFTNWLNEVFGWIIGTRYHAIQQYDLKKPTKSPDETTADYAKRLIKFKLRFYKNYTYRSYLKRSLLVSATFLLLTNPGRSEFLSFEKSKIHYPDIRCGREYNFFFFSIYKAGTKRYFGLIGNFWENKPANVVENNISDQAVDTIKTPSDTAFRDPLGLENQSQLNR</sequence>
<protein>
    <submittedName>
        <fullName evidence="1">Uncharacterized protein</fullName>
    </submittedName>
</protein>
<gene>
    <name evidence="1" type="ORF">ACFFGT_09490</name>
</gene>
<proteinExistence type="predicted"/>
<name>A0ABV6L4N0_9SPHI</name>
<dbReference type="RefSeq" id="WP_377022279.1">
    <property type="nucleotide sequence ID" value="NZ_JBHLTS010000020.1"/>
</dbReference>
<evidence type="ECO:0000313" key="1">
    <source>
        <dbReference type="EMBL" id="MFC0514434.1"/>
    </source>
</evidence>